<comment type="subcellular location">
    <subcellularLocation>
        <location evidence="1">Mitochondrion</location>
    </subcellularLocation>
</comment>
<dbReference type="SMART" id="SM00535">
    <property type="entry name" value="RIBOc"/>
    <property type="match status" value="1"/>
</dbReference>
<dbReference type="GO" id="GO:0003735">
    <property type="term" value="F:structural constituent of ribosome"/>
    <property type="evidence" value="ECO:0007669"/>
    <property type="project" value="TreeGrafter"/>
</dbReference>
<dbReference type="STRING" id="322104.A3LWV6"/>
<reference evidence="10 11" key="1">
    <citation type="journal article" date="2007" name="Nat. Biotechnol.">
        <title>Genome sequence of the lignocellulose-bioconverting and xylose-fermenting yeast Pichia stipitis.</title>
        <authorList>
            <person name="Jeffries T.W."/>
            <person name="Grigoriev I.V."/>
            <person name="Grimwood J."/>
            <person name="Laplaza J.M."/>
            <person name="Aerts A."/>
            <person name="Salamov A."/>
            <person name="Schmutz J."/>
            <person name="Lindquist E."/>
            <person name="Dehal P."/>
            <person name="Shapiro H."/>
            <person name="Jin Y.S."/>
            <person name="Passoth V."/>
            <person name="Richardson P.M."/>
        </authorList>
    </citation>
    <scope>NUCLEOTIDE SEQUENCE [LARGE SCALE GENOMIC DNA]</scope>
    <source>
        <strain evidence="11">ATCC 58785 / CBS 6054 / NBRC 10063 / NRRL Y-11545</strain>
    </source>
</reference>
<dbReference type="eggNOG" id="KOG3769">
    <property type="taxonomic scope" value="Eukaryota"/>
</dbReference>
<dbReference type="HOGENOM" id="CLU_034765_1_0_1"/>
<organism evidence="10 11">
    <name type="scientific">Scheffersomyces stipitis (strain ATCC 58785 / CBS 6054 / NBRC 10063 / NRRL Y-11545)</name>
    <name type="common">Yeast</name>
    <name type="synonym">Pichia stipitis</name>
    <dbReference type="NCBI Taxonomy" id="322104"/>
    <lineage>
        <taxon>Eukaryota</taxon>
        <taxon>Fungi</taxon>
        <taxon>Dikarya</taxon>
        <taxon>Ascomycota</taxon>
        <taxon>Saccharomycotina</taxon>
        <taxon>Pichiomycetes</taxon>
        <taxon>Debaryomycetaceae</taxon>
        <taxon>Scheffersomyces</taxon>
    </lineage>
</organism>
<keyword evidence="11" id="KW-1185">Reference proteome</keyword>
<dbReference type="PANTHER" id="PTHR11207">
    <property type="entry name" value="RIBONUCLEASE III"/>
    <property type="match status" value="1"/>
</dbReference>
<dbReference type="KEGG" id="pic:PICST_67997"/>
<evidence type="ECO:0000259" key="9">
    <source>
        <dbReference type="PROSITE" id="PS50142"/>
    </source>
</evidence>
<dbReference type="SUPFAM" id="SSF54768">
    <property type="entry name" value="dsRNA-binding domain-like"/>
    <property type="match status" value="1"/>
</dbReference>
<dbReference type="Gene3D" id="1.10.1520.10">
    <property type="entry name" value="Ribonuclease III domain"/>
    <property type="match status" value="1"/>
</dbReference>
<accession>A3LWV6</accession>
<proteinExistence type="inferred from homology"/>
<dbReference type="OMA" id="YLYSPGN"/>
<evidence type="ECO:0000256" key="7">
    <source>
        <dbReference type="ARBA" id="ARBA00024034"/>
    </source>
</evidence>
<evidence type="ECO:0000256" key="5">
    <source>
        <dbReference type="ARBA" id="ARBA00023128"/>
    </source>
</evidence>
<dbReference type="RefSeq" id="XP_001385375.1">
    <property type="nucleotide sequence ID" value="XM_001385338.1"/>
</dbReference>
<dbReference type="GO" id="GO:0005739">
    <property type="term" value="C:mitochondrion"/>
    <property type="evidence" value="ECO:0007669"/>
    <property type="project" value="TreeGrafter"/>
</dbReference>
<dbReference type="InParanoid" id="A3LWV6"/>
<sequence length="362" mass="40492">MLRRIVRLPRPMLRTLVPTRNYQVARLDTSLKTNYDSLTDYGSYKNNIFTHRLPESTAQQSPPLVALHSRLNLPTSYSLSTLSQALNLNKFDDGLANNFGLNTLGKNLMSYYVAEYLLIKYPRLPMPIHNAAVDSLMGVETLHEIGKSWGIEVDQSSKLEKYLSQESEFLKYGKLRFVSEQRKSQVKEDGVYELSQEEIASLHRNKSFVAKETEAYASAVRSIVGGLYTHVGEDATKAFISDHILSRKLPLEQMFQFSQPTRELIRLCDKLSFTEPVEIRLIAETGRLSAHPIYVAGAFCGVEKLGEGIGSSLAEAKTRSVVNALLSYYLYSPISADGADVKFPSDIDYKFEGIVGTGDVAI</sequence>
<dbReference type="InterPro" id="IPR036389">
    <property type="entry name" value="RNase_III_sf"/>
</dbReference>
<keyword evidence="4" id="KW-0689">Ribosomal protein</keyword>
<dbReference type="Gene3D" id="3.30.160.20">
    <property type="match status" value="1"/>
</dbReference>
<dbReference type="GO" id="GO:0003723">
    <property type="term" value="F:RNA binding"/>
    <property type="evidence" value="ECO:0007669"/>
    <property type="project" value="UniProtKB-KW"/>
</dbReference>
<dbReference type="EMBL" id="CP000500">
    <property type="protein sequence ID" value="ABN67346.1"/>
    <property type="molecule type" value="Genomic_DNA"/>
</dbReference>
<dbReference type="InterPro" id="IPR000999">
    <property type="entry name" value="RNase_III_dom"/>
</dbReference>
<evidence type="ECO:0000256" key="2">
    <source>
        <dbReference type="ARBA" id="ARBA00022884"/>
    </source>
</evidence>
<keyword evidence="3" id="KW-0809">Transit peptide</keyword>
<evidence type="ECO:0000256" key="4">
    <source>
        <dbReference type="ARBA" id="ARBA00022980"/>
    </source>
</evidence>
<dbReference type="FunCoup" id="A3LWV6">
    <property type="interactions" value="452"/>
</dbReference>
<evidence type="ECO:0000256" key="8">
    <source>
        <dbReference type="ARBA" id="ARBA00035187"/>
    </source>
</evidence>
<keyword evidence="5" id="KW-0496">Mitochondrion</keyword>
<evidence type="ECO:0000256" key="1">
    <source>
        <dbReference type="ARBA" id="ARBA00004173"/>
    </source>
</evidence>
<evidence type="ECO:0000313" key="11">
    <source>
        <dbReference type="Proteomes" id="UP000002258"/>
    </source>
</evidence>
<evidence type="ECO:0000313" key="10">
    <source>
        <dbReference type="EMBL" id="ABN67346.1"/>
    </source>
</evidence>
<dbReference type="Pfam" id="PF22935">
    <property type="entry name" value="RM44_endonuclase"/>
    <property type="match status" value="1"/>
</dbReference>
<dbReference type="SUPFAM" id="SSF69065">
    <property type="entry name" value="RNase III domain-like"/>
    <property type="match status" value="1"/>
</dbReference>
<dbReference type="Proteomes" id="UP000002258">
    <property type="component" value="Chromosome 6"/>
</dbReference>
<feature type="domain" description="RNase III" evidence="9">
    <location>
        <begin position="64"/>
        <end position="232"/>
    </location>
</feature>
<evidence type="ECO:0000256" key="6">
    <source>
        <dbReference type="ARBA" id="ARBA00023274"/>
    </source>
</evidence>
<keyword evidence="6" id="KW-0687">Ribonucleoprotein</keyword>
<dbReference type="AlphaFoldDB" id="A3LWV6"/>
<dbReference type="OrthoDB" id="67027at2759"/>
<dbReference type="GeneID" id="4839997"/>
<dbReference type="GO" id="GO:0004525">
    <property type="term" value="F:ribonuclease III activity"/>
    <property type="evidence" value="ECO:0007669"/>
    <property type="project" value="InterPro"/>
</dbReference>
<keyword evidence="2" id="KW-0694">RNA-binding</keyword>
<protein>
    <recommendedName>
        <fullName evidence="8">Large ribosomal subunit protein mL44</fullName>
    </recommendedName>
</protein>
<comment type="similarity">
    <text evidence="7">Belongs to the ribonuclease III family. Mitochondrion-specific ribosomal protein mL44 subfamily.</text>
</comment>
<name>A3LWV6_PICST</name>
<dbReference type="InterPro" id="IPR055189">
    <property type="entry name" value="RM44_endonuclase"/>
</dbReference>
<dbReference type="Pfam" id="PF22892">
    <property type="entry name" value="DSRM_MRPL44"/>
    <property type="match status" value="1"/>
</dbReference>
<dbReference type="PANTHER" id="PTHR11207:SF32">
    <property type="entry name" value="LARGE RIBOSOMAL SUBUNIT PROTEIN ML44"/>
    <property type="match status" value="1"/>
</dbReference>
<dbReference type="PROSITE" id="PS50142">
    <property type="entry name" value="RNASE_3_2"/>
    <property type="match status" value="1"/>
</dbReference>
<dbReference type="GO" id="GO:0006396">
    <property type="term" value="P:RNA processing"/>
    <property type="evidence" value="ECO:0007669"/>
    <property type="project" value="InterPro"/>
</dbReference>
<dbReference type="InterPro" id="IPR044444">
    <property type="entry name" value="Ribosomal_mL44_DSRM_metazoa"/>
</dbReference>
<gene>
    <name evidence="10" type="ORF">PICST_67997</name>
</gene>
<evidence type="ECO:0000256" key="3">
    <source>
        <dbReference type="ARBA" id="ARBA00022946"/>
    </source>
</evidence>